<dbReference type="Proteomes" id="UP000618733">
    <property type="component" value="Unassembled WGS sequence"/>
</dbReference>
<dbReference type="Pfam" id="PF01757">
    <property type="entry name" value="Acyl_transf_3"/>
    <property type="match status" value="1"/>
</dbReference>
<evidence type="ECO:0000313" key="11">
    <source>
        <dbReference type="EMBL" id="MBK0420696.1"/>
    </source>
</evidence>
<feature type="transmembrane region" description="Helical" evidence="9">
    <location>
        <begin position="383"/>
        <end position="405"/>
    </location>
</feature>
<sequence length="697" mass="72750">MRSRRFGGLDGLRAIAVALVLGYHLFPSALPGGFLGVDIFFAISGFLITSLLLREHRRSGTINLLHFWRRRARRLLPALALVLLVSSSLAALVRGDLLVGIGKQIAGAVFFVSNWVYIAIGSDYFTRDNPEIFRNTWSLAIEEQFYLVLPLLVLVLFRASGRVTRALPFLLLGTLSAAMMIDASAGGDAATRIYFGSDTHVFGLFLGAALAVILSGRAGGGDAQPVTASGLAASRLAPALRELGLGLVAAAGLGVLGWQALTLREGSAESFEGGFQLATGAALATIWAITREGAIVGRWLDADPLRWVGERSYGIYLWHWPLLVIFGEAFGPGSPLTVAATFVATILAAAASYRFLEQPVRRLGLRGAARRLLRGGPRTTRNLAVSLGLAGVLALTVPGTVYAVVTAPEQSTAASAIARGQAVADAEAEAETAADGDAAESGADHGADPGGRTAQQNEPAADPQSFFAGPLNALESLEPSAPPEPRGGDATAGEAGAGPGERPQLQDRDRSKPAGDTEKRPGALSPRAEGPEISAIGDSVMLASLPELQDAFPGIAVDAAVSRGMGAGVDVVSEQAETQALRRIVVVGLGTNGPVSPEELDALAKRVGNRPLVLVDAHAERDWIPGVNRELAAFADARRGVVVARWDASVAPHEDALAGDGIHPNPPGGEIYAKSVERAIAELDTPAESIGFALPRR</sequence>
<feature type="compositionally biased region" description="Basic and acidic residues" evidence="8">
    <location>
        <begin position="504"/>
        <end position="521"/>
    </location>
</feature>
<evidence type="ECO:0000313" key="12">
    <source>
        <dbReference type="Proteomes" id="UP000618733"/>
    </source>
</evidence>
<dbReference type="PANTHER" id="PTHR23028:SF53">
    <property type="entry name" value="ACYL_TRANSF_3 DOMAIN-CONTAINING PROTEIN"/>
    <property type="match status" value="1"/>
</dbReference>
<keyword evidence="5 9" id="KW-1133">Transmembrane helix</keyword>
<evidence type="ECO:0000256" key="9">
    <source>
        <dbReference type="SAM" id="Phobius"/>
    </source>
</evidence>
<evidence type="ECO:0000256" key="2">
    <source>
        <dbReference type="ARBA" id="ARBA00022475"/>
    </source>
</evidence>
<dbReference type="CDD" id="cd01840">
    <property type="entry name" value="SGNH_hydrolase_yrhL_like"/>
    <property type="match status" value="1"/>
</dbReference>
<feature type="region of interest" description="Disordered" evidence="8">
    <location>
        <begin position="427"/>
        <end position="532"/>
    </location>
</feature>
<evidence type="ECO:0000256" key="5">
    <source>
        <dbReference type="ARBA" id="ARBA00022989"/>
    </source>
</evidence>
<dbReference type="Gene3D" id="3.40.50.1110">
    <property type="entry name" value="SGNH hydrolase"/>
    <property type="match status" value="1"/>
</dbReference>
<feature type="transmembrane region" description="Helical" evidence="9">
    <location>
        <begin position="105"/>
        <end position="125"/>
    </location>
</feature>
<feature type="transmembrane region" description="Helical" evidence="9">
    <location>
        <begin position="74"/>
        <end position="93"/>
    </location>
</feature>
<dbReference type="RefSeq" id="WP_200130900.1">
    <property type="nucleotide sequence ID" value="NZ_JAEHOI010000001.1"/>
</dbReference>
<reference evidence="11" key="1">
    <citation type="submission" date="2020-12" db="EMBL/GenBank/DDBJ databases">
        <title>Leucobacter sp. CAS2, isolated from Chromium sludge.</title>
        <authorList>
            <person name="Xu Z."/>
        </authorList>
    </citation>
    <scope>NUCLEOTIDE SEQUENCE</scope>
    <source>
        <strain evidence="11">CSA2</strain>
    </source>
</reference>
<name>A0A934UWN0_9MICO</name>
<feature type="transmembrane region" description="Helical" evidence="9">
    <location>
        <begin position="336"/>
        <end position="356"/>
    </location>
</feature>
<evidence type="ECO:0000259" key="10">
    <source>
        <dbReference type="Pfam" id="PF01757"/>
    </source>
</evidence>
<keyword evidence="12" id="KW-1185">Reference proteome</keyword>
<keyword evidence="3" id="KW-0808">Transferase</keyword>
<protein>
    <submittedName>
        <fullName evidence="11">Acetyltransferase</fullName>
    </submittedName>
</protein>
<keyword evidence="4 9" id="KW-0812">Transmembrane</keyword>
<feature type="transmembrane region" description="Helical" evidence="9">
    <location>
        <begin position="193"/>
        <end position="214"/>
    </location>
</feature>
<evidence type="ECO:0000256" key="1">
    <source>
        <dbReference type="ARBA" id="ARBA00004651"/>
    </source>
</evidence>
<evidence type="ECO:0000256" key="7">
    <source>
        <dbReference type="ARBA" id="ARBA00023315"/>
    </source>
</evidence>
<evidence type="ECO:0000256" key="6">
    <source>
        <dbReference type="ARBA" id="ARBA00023136"/>
    </source>
</evidence>
<accession>A0A934UWN0</accession>
<proteinExistence type="predicted"/>
<dbReference type="PANTHER" id="PTHR23028">
    <property type="entry name" value="ACETYLTRANSFERASE"/>
    <property type="match status" value="1"/>
</dbReference>
<dbReference type="AlphaFoldDB" id="A0A934UWN0"/>
<feature type="transmembrane region" description="Helical" evidence="9">
    <location>
        <begin position="243"/>
        <end position="261"/>
    </location>
</feature>
<keyword evidence="2" id="KW-1003">Cell membrane</keyword>
<evidence type="ECO:0000256" key="8">
    <source>
        <dbReference type="SAM" id="MobiDB-lite"/>
    </source>
</evidence>
<comment type="caution">
    <text evidence="11">The sequence shown here is derived from an EMBL/GenBank/DDBJ whole genome shotgun (WGS) entry which is preliminary data.</text>
</comment>
<dbReference type="InterPro" id="IPR036514">
    <property type="entry name" value="SGNH_hydro_sf"/>
</dbReference>
<organism evidence="11 12">
    <name type="scientific">Leucobacter edaphi</name>
    <dbReference type="NCBI Taxonomy" id="2796472"/>
    <lineage>
        <taxon>Bacteria</taxon>
        <taxon>Bacillati</taxon>
        <taxon>Actinomycetota</taxon>
        <taxon>Actinomycetes</taxon>
        <taxon>Micrococcales</taxon>
        <taxon>Microbacteriaceae</taxon>
        <taxon>Leucobacter</taxon>
    </lineage>
</organism>
<evidence type="ECO:0000256" key="4">
    <source>
        <dbReference type="ARBA" id="ARBA00022692"/>
    </source>
</evidence>
<dbReference type="EMBL" id="JAEHOI010000001">
    <property type="protein sequence ID" value="MBK0420696.1"/>
    <property type="molecule type" value="Genomic_DNA"/>
</dbReference>
<evidence type="ECO:0000256" key="3">
    <source>
        <dbReference type="ARBA" id="ARBA00022679"/>
    </source>
</evidence>
<comment type="subcellular location">
    <subcellularLocation>
        <location evidence="1">Cell membrane</location>
        <topology evidence="1">Multi-pass membrane protein</topology>
    </subcellularLocation>
</comment>
<keyword evidence="6 9" id="KW-0472">Membrane</keyword>
<gene>
    <name evidence="11" type="ORF">JD292_01195</name>
</gene>
<feature type="transmembrane region" description="Helical" evidence="9">
    <location>
        <begin position="7"/>
        <end position="26"/>
    </location>
</feature>
<dbReference type="InterPro" id="IPR050879">
    <property type="entry name" value="Acyltransferase_3"/>
</dbReference>
<dbReference type="GO" id="GO:0009103">
    <property type="term" value="P:lipopolysaccharide biosynthetic process"/>
    <property type="evidence" value="ECO:0007669"/>
    <property type="project" value="TreeGrafter"/>
</dbReference>
<dbReference type="GO" id="GO:0005886">
    <property type="term" value="C:plasma membrane"/>
    <property type="evidence" value="ECO:0007669"/>
    <property type="project" value="UniProtKB-SubCell"/>
</dbReference>
<feature type="compositionally biased region" description="Acidic residues" evidence="8">
    <location>
        <begin position="427"/>
        <end position="438"/>
    </location>
</feature>
<dbReference type="InterPro" id="IPR002656">
    <property type="entry name" value="Acyl_transf_3_dom"/>
</dbReference>
<dbReference type="GO" id="GO:0016747">
    <property type="term" value="F:acyltransferase activity, transferring groups other than amino-acyl groups"/>
    <property type="evidence" value="ECO:0007669"/>
    <property type="project" value="InterPro"/>
</dbReference>
<feature type="domain" description="Acyltransferase 3" evidence="10">
    <location>
        <begin position="8"/>
        <end position="353"/>
    </location>
</feature>
<feature type="transmembrane region" description="Helical" evidence="9">
    <location>
        <begin position="32"/>
        <end position="53"/>
    </location>
</feature>
<dbReference type="SUPFAM" id="SSF52266">
    <property type="entry name" value="SGNH hydrolase"/>
    <property type="match status" value="1"/>
</dbReference>
<feature type="transmembrane region" description="Helical" evidence="9">
    <location>
        <begin position="163"/>
        <end position="181"/>
    </location>
</feature>
<keyword evidence="7" id="KW-0012">Acyltransferase</keyword>